<evidence type="ECO:0000256" key="1">
    <source>
        <dbReference type="SAM" id="Coils"/>
    </source>
</evidence>
<evidence type="ECO:0000313" key="4">
    <source>
        <dbReference type="Proteomes" id="UP000053201"/>
    </source>
</evidence>
<dbReference type="InParanoid" id="A0A0L0HMX2"/>
<accession>A0A0L0HMX2</accession>
<name>A0A0L0HMX2_SPIPD</name>
<dbReference type="GeneID" id="27692184"/>
<proteinExistence type="predicted"/>
<dbReference type="AlphaFoldDB" id="A0A0L0HMX2"/>
<dbReference type="VEuPathDB" id="FungiDB:SPPG_09059"/>
<gene>
    <name evidence="3" type="ORF">SPPG_09059</name>
</gene>
<protein>
    <submittedName>
        <fullName evidence="3">Uncharacterized protein</fullName>
    </submittedName>
</protein>
<dbReference type="Proteomes" id="UP000053201">
    <property type="component" value="Unassembled WGS sequence"/>
</dbReference>
<keyword evidence="4" id="KW-1185">Reference proteome</keyword>
<reference evidence="3 4" key="1">
    <citation type="submission" date="2009-08" db="EMBL/GenBank/DDBJ databases">
        <title>The Genome Sequence of Spizellomyces punctatus strain DAOM BR117.</title>
        <authorList>
            <consortium name="The Broad Institute Genome Sequencing Platform"/>
            <person name="Russ C."/>
            <person name="Cuomo C."/>
            <person name="Shea T."/>
            <person name="Young S.K."/>
            <person name="Zeng Q."/>
            <person name="Koehrsen M."/>
            <person name="Haas B."/>
            <person name="Borodovsky M."/>
            <person name="Guigo R."/>
            <person name="Alvarado L."/>
            <person name="Berlin A."/>
            <person name="Bochicchio J."/>
            <person name="Borenstein D."/>
            <person name="Chapman S."/>
            <person name="Chen Z."/>
            <person name="Engels R."/>
            <person name="Freedman E."/>
            <person name="Gellesch M."/>
            <person name="Goldberg J."/>
            <person name="Griggs A."/>
            <person name="Gujja S."/>
            <person name="Heiman D."/>
            <person name="Hepburn T."/>
            <person name="Howarth C."/>
            <person name="Jen D."/>
            <person name="Larson L."/>
            <person name="Lewis B."/>
            <person name="Mehta T."/>
            <person name="Park D."/>
            <person name="Pearson M."/>
            <person name="Roberts A."/>
            <person name="Saif S."/>
            <person name="Shenoy N."/>
            <person name="Sisk P."/>
            <person name="Stolte C."/>
            <person name="Sykes S."/>
            <person name="Thomson T."/>
            <person name="Walk T."/>
            <person name="White J."/>
            <person name="Yandava C."/>
            <person name="Burger G."/>
            <person name="Gray M.W."/>
            <person name="Holland P.W.H."/>
            <person name="King N."/>
            <person name="Lang F.B.F."/>
            <person name="Roger A.J."/>
            <person name="Ruiz-Trillo I."/>
            <person name="Lander E."/>
            <person name="Nusbaum C."/>
        </authorList>
    </citation>
    <scope>NUCLEOTIDE SEQUENCE [LARGE SCALE GENOMIC DNA]</scope>
    <source>
        <strain evidence="3 4">DAOM BR117</strain>
    </source>
</reference>
<dbReference type="OrthoDB" id="654211at2759"/>
<organism evidence="3 4">
    <name type="scientific">Spizellomyces punctatus (strain DAOM BR117)</name>
    <dbReference type="NCBI Taxonomy" id="645134"/>
    <lineage>
        <taxon>Eukaryota</taxon>
        <taxon>Fungi</taxon>
        <taxon>Fungi incertae sedis</taxon>
        <taxon>Chytridiomycota</taxon>
        <taxon>Chytridiomycota incertae sedis</taxon>
        <taxon>Chytridiomycetes</taxon>
        <taxon>Spizellomycetales</taxon>
        <taxon>Spizellomycetaceae</taxon>
        <taxon>Spizellomyces</taxon>
    </lineage>
</organism>
<dbReference type="EMBL" id="KQ257453">
    <property type="protein sequence ID" value="KND02275.1"/>
    <property type="molecule type" value="Genomic_DNA"/>
</dbReference>
<feature type="coiled-coil region" evidence="1">
    <location>
        <begin position="32"/>
        <end position="80"/>
    </location>
</feature>
<feature type="region of interest" description="Disordered" evidence="2">
    <location>
        <begin position="1"/>
        <end position="24"/>
    </location>
</feature>
<dbReference type="RefSeq" id="XP_016610314.1">
    <property type="nucleotide sequence ID" value="XM_016757213.1"/>
</dbReference>
<sequence length="80" mass="9496">MTTPQSDHTQLDLPLQYPSNDTPIEDTYKQRYKSLKERYRYIKRQNEMLADECQAALAKLNRLKIQKNLLLDDIIRAEQA</sequence>
<evidence type="ECO:0000256" key="2">
    <source>
        <dbReference type="SAM" id="MobiDB-lite"/>
    </source>
</evidence>
<keyword evidence="1" id="KW-0175">Coiled coil</keyword>
<evidence type="ECO:0000313" key="3">
    <source>
        <dbReference type="EMBL" id="KND02275.1"/>
    </source>
</evidence>